<sequence length="842" mass="93214">MRALKIFGIFVLILLVISFITVTFFGGTVAKAVVASLNRNLQTEIKVAKYDVTLLRSFPNLSVNLSDVEVAGSDGSQLLVAERLRCLLDLGSLFGKIRIKEIVVEDGRLQLLADVDGNVNYQLMGYTPVGEEPEPAGEATEFAVEDAQFRDVELIYRDAQLQVDFTGLVDQLSFSGDFGSEAYLMSTDGKIDIHYLDQEGERYLSNQSLIITAQTKVDNTNSKYTFAPLRVEAGDLELEVVGDMQSTKDGLSMELRVESQSGSLQDVIALIPPSYAGGLGELETDGDLLLSAAISGAWTQRAYPRVDGQLTFTDGRVGSPRTNVGARDLNLKARFAYITGDRGGYQSFAIEELTGNFRNEPFAMSLSVENLDDPRINFTADGALALGALPGILGESPLTAGDGFVRIQQLRINGRYEDMLRPRRMGNVAASGSLTFDNGELTINERELSFPSGSLVLRDNELELTNFAFKGPGTEINFTGRATNLIPVLFADSLNTNDAELNFDARLEGTSVDIDELLTLAGPTEAEEEQAAATGATDSLRAKTMTRRTQITDLLRGRFDANVAAWNYGEIKGENFRGQLIFTPRQLDLRGLTQAMDGELKIDGEVYFQELQRVEGRITGRGIDVEQFFAQSENFGQEVLVAENLSGAMDANIYIEAYFDEQGLFDYEKLRVLAGVSIAEGELKNFAMLENFAFALKAGDLERVRFTRLENYFEIVDQTIYIPAMFIQSSALNLEISGSHTFNNYLDYYVKVNAGQAIANKIGKHDTELEILPARRRGFFNLYYTIKGPLEEYAVKSDKRGVKNDFERSQYRKDRVRQELVERFAEPIQLLEATAETEDEAG</sequence>
<dbReference type="EMBL" id="JACSIT010000099">
    <property type="protein sequence ID" value="MBC6994456.1"/>
    <property type="molecule type" value="Genomic_DNA"/>
</dbReference>
<evidence type="ECO:0008006" key="3">
    <source>
        <dbReference type="Google" id="ProtNLM"/>
    </source>
</evidence>
<evidence type="ECO:0000313" key="2">
    <source>
        <dbReference type="Proteomes" id="UP000650081"/>
    </source>
</evidence>
<gene>
    <name evidence="1" type="ORF">H9S92_09790</name>
</gene>
<dbReference type="RefSeq" id="WP_187466532.1">
    <property type="nucleotide sequence ID" value="NZ_JACSIT010000099.1"/>
</dbReference>
<reference evidence="1" key="1">
    <citation type="submission" date="2020-08" db="EMBL/GenBank/DDBJ databases">
        <title>Lewinella bacteria from marine environments.</title>
        <authorList>
            <person name="Zhong Y."/>
        </authorList>
    </citation>
    <scope>NUCLEOTIDE SEQUENCE</scope>
    <source>
        <strain evidence="1">KCTC 42187</strain>
    </source>
</reference>
<name>A0A923PML1_9BACT</name>
<dbReference type="PANTHER" id="PTHR30441:SF8">
    <property type="entry name" value="DUF748 DOMAIN-CONTAINING PROTEIN"/>
    <property type="match status" value="1"/>
</dbReference>
<accession>A0A923PML1</accession>
<dbReference type="AlphaFoldDB" id="A0A923PML1"/>
<keyword evidence="2" id="KW-1185">Reference proteome</keyword>
<dbReference type="InterPro" id="IPR052894">
    <property type="entry name" value="AsmA-related"/>
</dbReference>
<evidence type="ECO:0000313" key="1">
    <source>
        <dbReference type="EMBL" id="MBC6994456.1"/>
    </source>
</evidence>
<proteinExistence type="predicted"/>
<dbReference type="GO" id="GO:0090313">
    <property type="term" value="P:regulation of protein targeting to membrane"/>
    <property type="evidence" value="ECO:0007669"/>
    <property type="project" value="TreeGrafter"/>
</dbReference>
<dbReference type="GO" id="GO:0005886">
    <property type="term" value="C:plasma membrane"/>
    <property type="evidence" value="ECO:0007669"/>
    <property type="project" value="TreeGrafter"/>
</dbReference>
<organism evidence="1 2">
    <name type="scientific">Neolewinella lacunae</name>
    <dbReference type="NCBI Taxonomy" id="1517758"/>
    <lineage>
        <taxon>Bacteria</taxon>
        <taxon>Pseudomonadati</taxon>
        <taxon>Bacteroidota</taxon>
        <taxon>Saprospiria</taxon>
        <taxon>Saprospirales</taxon>
        <taxon>Lewinellaceae</taxon>
        <taxon>Neolewinella</taxon>
    </lineage>
</organism>
<dbReference type="PANTHER" id="PTHR30441">
    <property type="entry name" value="DUF748 DOMAIN-CONTAINING PROTEIN"/>
    <property type="match status" value="1"/>
</dbReference>
<comment type="caution">
    <text evidence="1">The sequence shown here is derived from an EMBL/GenBank/DDBJ whole genome shotgun (WGS) entry which is preliminary data.</text>
</comment>
<protein>
    <recommendedName>
        <fullName evidence="3">AsmA-like C-terminal domain-containing protein</fullName>
    </recommendedName>
</protein>
<dbReference type="Proteomes" id="UP000650081">
    <property type="component" value="Unassembled WGS sequence"/>
</dbReference>